<comment type="caution">
    <text evidence="2">The sequence shown here is derived from an EMBL/GenBank/DDBJ whole genome shotgun (WGS) entry which is preliminary data.</text>
</comment>
<dbReference type="InterPro" id="IPR022516">
    <property type="entry name" value="CHP03798_Ocin"/>
</dbReference>
<dbReference type="InterPro" id="IPR012903">
    <property type="entry name" value="Nif11"/>
</dbReference>
<organism evidence="2 3">
    <name type="scientific">Azomonas macrocytogenes</name>
    <name type="common">Azotobacter macrocytogenes</name>
    <dbReference type="NCBI Taxonomy" id="69962"/>
    <lineage>
        <taxon>Bacteria</taxon>
        <taxon>Pseudomonadati</taxon>
        <taxon>Pseudomonadota</taxon>
        <taxon>Gammaproteobacteria</taxon>
        <taxon>Pseudomonadales</taxon>
        <taxon>Pseudomonadaceae</taxon>
        <taxon>Azomonas</taxon>
    </lineage>
</organism>
<gene>
    <name evidence="2" type="ORF">FHR87_002320</name>
</gene>
<keyword evidence="3" id="KW-1185">Reference proteome</keyword>
<evidence type="ECO:0000259" key="1">
    <source>
        <dbReference type="Pfam" id="PF07862"/>
    </source>
</evidence>
<dbReference type="RefSeq" id="WP_183166821.1">
    <property type="nucleotide sequence ID" value="NZ_JACHXI010000010.1"/>
</dbReference>
<accession>A0A839T558</accession>
<sequence>MSIKEVHAFSEKAKADQVLAEKLKACEKTREMIALAKEHGHSIIEDALYPPNEPQFTKDQLSPKLAKALLGG</sequence>
<name>A0A839T558_AZOMA</name>
<reference evidence="2 3" key="1">
    <citation type="submission" date="2020-08" db="EMBL/GenBank/DDBJ databases">
        <title>Genomic Encyclopedia of Type Strains, Phase III (KMG-III): the genomes of soil and plant-associated and newly described type strains.</title>
        <authorList>
            <person name="Whitman W."/>
        </authorList>
    </citation>
    <scope>NUCLEOTIDE SEQUENCE [LARGE SCALE GENOMIC DNA]</scope>
    <source>
        <strain evidence="2 3">CECT 4462</strain>
    </source>
</reference>
<feature type="domain" description="Nif11" evidence="1">
    <location>
        <begin position="1"/>
        <end position="46"/>
    </location>
</feature>
<evidence type="ECO:0000313" key="3">
    <source>
        <dbReference type="Proteomes" id="UP000549250"/>
    </source>
</evidence>
<dbReference type="Proteomes" id="UP000549250">
    <property type="component" value="Unassembled WGS sequence"/>
</dbReference>
<dbReference type="EMBL" id="JACHXI010000010">
    <property type="protein sequence ID" value="MBB3103910.1"/>
    <property type="molecule type" value="Genomic_DNA"/>
</dbReference>
<evidence type="ECO:0000313" key="2">
    <source>
        <dbReference type="EMBL" id="MBB3103910.1"/>
    </source>
</evidence>
<protein>
    <submittedName>
        <fullName evidence="2">Putative ribosomally synthesized peptide with nif11-like leader</fullName>
    </submittedName>
</protein>
<proteinExistence type="predicted"/>
<dbReference type="AlphaFoldDB" id="A0A839T558"/>
<dbReference type="Pfam" id="PF07862">
    <property type="entry name" value="Nif11"/>
    <property type="match status" value="1"/>
</dbReference>
<dbReference type="NCBIfam" id="TIGR03798">
    <property type="entry name" value="leader_Nif11"/>
    <property type="match status" value="1"/>
</dbReference>